<organism evidence="2 3">
    <name type="scientific">Crucibulum laeve</name>
    <dbReference type="NCBI Taxonomy" id="68775"/>
    <lineage>
        <taxon>Eukaryota</taxon>
        <taxon>Fungi</taxon>
        <taxon>Dikarya</taxon>
        <taxon>Basidiomycota</taxon>
        <taxon>Agaricomycotina</taxon>
        <taxon>Agaricomycetes</taxon>
        <taxon>Agaricomycetidae</taxon>
        <taxon>Agaricales</taxon>
        <taxon>Agaricineae</taxon>
        <taxon>Nidulariaceae</taxon>
        <taxon>Crucibulum</taxon>
    </lineage>
</organism>
<dbReference type="AlphaFoldDB" id="A0A5C3LX40"/>
<feature type="compositionally biased region" description="Basic and acidic residues" evidence="1">
    <location>
        <begin position="399"/>
        <end position="417"/>
    </location>
</feature>
<accession>A0A5C3LX40</accession>
<feature type="region of interest" description="Disordered" evidence="1">
    <location>
        <begin position="374"/>
        <end position="417"/>
    </location>
</feature>
<dbReference type="STRING" id="68775.A0A5C3LX40"/>
<sequence length="417" mass="46638">MDVDVKPSHQSSPKSPVPSAPSPIPSETTSLFPFHCQCGLSGDGNMMIHDDGPVIQCRVCDNWSHISCQHTGRASQLDKKEPFICDICGLTNLVITYSSIKSDLYLISSPRPGLGMLAQNGKYWYPAQLIEYLKNGYLVIQWWRECTFSHTDPSLGQPGQVTTLAEASVVDHLWHDQKWHRQICLGLWTHPAELPTAEDILCNPKAIQYNEEIDSILKPDAEILRLLIIDPESVDISDVPAKDDLIKGSQFNSLVTKAGDLSVTDRGCISNWFETHITLGQVEACPLWMGKLPLAHAFTLALAARLQTQIIQDIKYPHEAGLVEQKRYILQSAWRHQCSKAISPWADTDVDKECLESLEEHMFERSKAAGTAGNWQWGMDSGTHQGGWNAYQGTPESWNHGDRSEHDSELEVSQNKD</sequence>
<name>A0A5C3LX40_9AGAR</name>
<dbReference type="InterPro" id="IPR013083">
    <property type="entry name" value="Znf_RING/FYVE/PHD"/>
</dbReference>
<reference evidence="2 3" key="1">
    <citation type="journal article" date="2019" name="Nat. Ecol. Evol.">
        <title>Megaphylogeny resolves global patterns of mushroom evolution.</title>
        <authorList>
            <person name="Varga T."/>
            <person name="Krizsan K."/>
            <person name="Foldi C."/>
            <person name="Dima B."/>
            <person name="Sanchez-Garcia M."/>
            <person name="Sanchez-Ramirez S."/>
            <person name="Szollosi G.J."/>
            <person name="Szarkandi J.G."/>
            <person name="Papp V."/>
            <person name="Albert L."/>
            <person name="Andreopoulos W."/>
            <person name="Angelini C."/>
            <person name="Antonin V."/>
            <person name="Barry K.W."/>
            <person name="Bougher N.L."/>
            <person name="Buchanan P."/>
            <person name="Buyck B."/>
            <person name="Bense V."/>
            <person name="Catcheside P."/>
            <person name="Chovatia M."/>
            <person name="Cooper J."/>
            <person name="Damon W."/>
            <person name="Desjardin D."/>
            <person name="Finy P."/>
            <person name="Geml J."/>
            <person name="Haridas S."/>
            <person name="Hughes K."/>
            <person name="Justo A."/>
            <person name="Karasinski D."/>
            <person name="Kautmanova I."/>
            <person name="Kiss B."/>
            <person name="Kocsube S."/>
            <person name="Kotiranta H."/>
            <person name="LaButti K.M."/>
            <person name="Lechner B.E."/>
            <person name="Liimatainen K."/>
            <person name="Lipzen A."/>
            <person name="Lukacs Z."/>
            <person name="Mihaltcheva S."/>
            <person name="Morgado L.N."/>
            <person name="Niskanen T."/>
            <person name="Noordeloos M.E."/>
            <person name="Ohm R.A."/>
            <person name="Ortiz-Santana B."/>
            <person name="Ovrebo C."/>
            <person name="Racz N."/>
            <person name="Riley R."/>
            <person name="Savchenko A."/>
            <person name="Shiryaev A."/>
            <person name="Soop K."/>
            <person name="Spirin V."/>
            <person name="Szebenyi C."/>
            <person name="Tomsovsky M."/>
            <person name="Tulloss R.E."/>
            <person name="Uehling J."/>
            <person name="Grigoriev I.V."/>
            <person name="Vagvolgyi C."/>
            <person name="Papp T."/>
            <person name="Martin F.M."/>
            <person name="Miettinen O."/>
            <person name="Hibbett D.S."/>
            <person name="Nagy L.G."/>
        </authorList>
    </citation>
    <scope>NUCLEOTIDE SEQUENCE [LARGE SCALE GENOMIC DNA]</scope>
    <source>
        <strain evidence="2 3">CBS 166.37</strain>
    </source>
</reference>
<dbReference type="InterPro" id="IPR011011">
    <property type="entry name" value="Znf_FYVE_PHD"/>
</dbReference>
<feature type="compositionally biased region" description="Pro residues" evidence="1">
    <location>
        <begin position="15"/>
        <end position="24"/>
    </location>
</feature>
<dbReference type="SUPFAM" id="SSF57903">
    <property type="entry name" value="FYVE/PHD zinc finger"/>
    <property type="match status" value="1"/>
</dbReference>
<keyword evidence="3" id="KW-1185">Reference proteome</keyword>
<protein>
    <recommendedName>
        <fullName evidence="4">Zinc finger PHD-type domain-containing protein</fullName>
    </recommendedName>
</protein>
<gene>
    <name evidence="2" type="ORF">BDQ12DRAFT_753344</name>
</gene>
<dbReference type="OrthoDB" id="3027520at2759"/>
<proteinExistence type="predicted"/>
<dbReference type="Proteomes" id="UP000308652">
    <property type="component" value="Unassembled WGS sequence"/>
</dbReference>
<feature type="region of interest" description="Disordered" evidence="1">
    <location>
        <begin position="1"/>
        <end position="26"/>
    </location>
</feature>
<dbReference type="EMBL" id="ML213609">
    <property type="protein sequence ID" value="TFK37265.1"/>
    <property type="molecule type" value="Genomic_DNA"/>
</dbReference>
<evidence type="ECO:0008006" key="4">
    <source>
        <dbReference type="Google" id="ProtNLM"/>
    </source>
</evidence>
<evidence type="ECO:0000313" key="2">
    <source>
        <dbReference type="EMBL" id="TFK37265.1"/>
    </source>
</evidence>
<dbReference type="Gene3D" id="3.30.40.10">
    <property type="entry name" value="Zinc/RING finger domain, C3HC4 (zinc finger)"/>
    <property type="match status" value="1"/>
</dbReference>
<evidence type="ECO:0000256" key="1">
    <source>
        <dbReference type="SAM" id="MobiDB-lite"/>
    </source>
</evidence>
<evidence type="ECO:0000313" key="3">
    <source>
        <dbReference type="Proteomes" id="UP000308652"/>
    </source>
</evidence>